<dbReference type="PROSITE" id="PS51257">
    <property type="entry name" value="PROKAR_LIPOPROTEIN"/>
    <property type="match status" value="1"/>
</dbReference>
<proteinExistence type="predicted"/>
<organism evidence="3 4">
    <name type="scientific">Fulvitalea axinellae</name>
    <dbReference type="NCBI Taxonomy" id="1182444"/>
    <lineage>
        <taxon>Bacteria</taxon>
        <taxon>Pseudomonadati</taxon>
        <taxon>Bacteroidota</taxon>
        <taxon>Cytophagia</taxon>
        <taxon>Cytophagales</taxon>
        <taxon>Persicobacteraceae</taxon>
        <taxon>Fulvitalea</taxon>
    </lineage>
</organism>
<keyword evidence="2" id="KW-0812">Transmembrane</keyword>
<name>A0AAU9CZ91_9BACT</name>
<dbReference type="Proteomes" id="UP001348817">
    <property type="component" value="Plasmid pFA4"/>
</dbReference>
<keyword evidence="2" id="KW-1133">Transmembrane helix</keyword>
<geneLocation type="plasmid" evidence="3 4">
    <name>pFA4</name>
</geneLocation>
<feature type="compositionally biased region" description="Basic and acidic residues" evidence="1">
    <location>
        <begin position="55"/>
        <end position="70"/>
    </location>
</feature>
<gene>
    <name evidence="3" type="ORF">FUAX_47040</name>
</gene>
<sequence length="122" mass="13990">MDLIKSIQYFLESYPLYIIVVLFLACLFLIAQIKSLKTKHSHDLKKGTQTVKDQLSGEHKALKDNVDNRVSEANSRWQKKLNKSKEEVTSLKKLLDAKQKQLAKTEKALAHTQKLLEQAKQA</sequence>
<evidence type="ECO:0000256" key="2">
    <source>
        <dbReference type="SAM" id="Phobius"/>
    </source>
</evidence>
<dbReference type="EMBL" id="AP025318">
    <property type="protein sequence ID" value="BDD12272.1"/>
    <property type="molecule type" value="Genomic_DNA"/>
</dbReference>
<dbReference type="RefSeq" id="WP_338395630.1">
    <property type="nucleotide sequence ID" value="NZ_AP025318.1"/>
</dbReference>
<evidence type="ECO:0000313" key="4">
    <source>
        <dbReference type="Proteomes" id="UP001348817"/>
    </source>
</evidence>
<keyword evidence="4" id="KW-1185">Reference proteome</keyword>
<protein>
    <submittedName>
        <fullName evidence="3">Uncharacterized protein</fullName>
    </submittedName>
</protein>
<accession>A0AAU9CZ91</accession>
<evidence type="ECO:0000256" key="1">
    <source>
        <dbReference type="SAM" id="MobiDB-lite"/>
    </source>
</evidence>
<keyword evidence="2" id="KW-0472">Membrane</keyword>
<dbReference type="KEGG" id="fax:FUAX_47040"/>
<feature type="region of interest" description="Disordered" evidence="1">
    <location>
        <begin position="39"/>
        <end position="81"/>
    </location>
</feature>
<dbReference type="AlphaFoldDB" id="A0AAU9CZ91"/>
<keyword evidence="3" id="KW-0614">Plasmid</keyword>
<evidence type="ECO:0000313" key="3">
    <source>
        <dbReference type="EMBL" id="BDD12272.1"/>
    </source>
</evidence>
<feature type="transmembrane region" description="Helical" evidence="2">
    <location>
        <begin position="14"/>
        <end position="31"/>
    </location>
</feature>
<reference evidence="3 4" key="1">
    <citation type="submission" date="2021-12" db="EMBL/GenBank/DDBJ databases">
        <title>Genome sequencing of bacteria with rrn-lacking chromosome and rrn-plasmid.</title>
        <authorList>
            <person name="Anda M."/>
            <person name="Iwasaki W."/>
        </authorList>
    </citation>
    <scope>NUCLEOTIDE SEQUENCE [LARGE SCALE GENOMIC DNA]</scope>
    <source>
        <strain evidence="3 4">DSM 100852</strain>
        <plasmid evidence="3 4">pFA4</plasmid>
    </source>
</reference>